<dbReference type="InterPro" id="IPR031977">
    <property type="entry name" value="DUF4783"/>
</dbReference>
<dbReference type="STRING" id="407022.SAMN05661044_01633"/>
<keyword evidence="2" id="KW-1185">Reference proteome</keyword>
<dbReference type="Proteomes" id="UP000199421">
    <property type="component" value="Unassembled WGS sequence"/>
</dbReference>
<evidence type="ECO:0008006" key="3">
    <source>
        <dbReference type="Google" id="ProtNLM"/>
    </source>
</evidence>
<evidence type="ECO:0000313" key="1">
    <source>
        <dbReference type="EMBL" id="SEK96792.1"/>
    </source>
</evidence>
<evidence type="ECO:0000313" key="2">
    <source>
        <dbReference type="Proteomes" id="UP000199421"/>
    </source>
</evidence>
<organism evidence="1 2">
    <name type="scientific">Olivibacter domesticus</name>
    <name type="common">Pseudosphingobacterium domesticum</name>
    <dbReference type="NCBI Taxonomy" id="407022"/>
    <lineage>
        <taxon>Bacteria</taxon>
        <taxon>Pseudomonadati</taxon>
        <taxon>Bacteroidota</taxon>
        <taxon>Sphingobacteriia</taxon>
        <taxon>Sphingobacteriales</taxon>
        <taxon>Sphingobacteriaceae</taxon>
        <taxon>Olivibacter</taxon>
    </lineage>
</organism>
<name>A0A1H7LCV8_OLID1</name>
<dbReference type="AlphaFoldDB" id="A0A1H7LCV8"/>
<sequence length="140" mass="16156">MIVLPLEGIMKNVYLFLILLTHLNLQAALRADDIIDNISHYFATGNSKELSDYFSSTVSLSILEDNNTYSKNQTEILLRNFFDKNNCRGAKIIHRMDTNANNRYAVLEIFSSTQKFRVSLSLKNFNSKFLITDIRIDKIK</sequence>
<dbReference type="EMBL" id="FOAF01000001">
    <property type="protein sequence ID" value="SEK96792.1"/>
    <property type="molecule type" value="Genomic_DNA"/>
</dbReference>
<reference evidence="2" key="1">
    <citation type="submission" date="2016-10" db="EMBL/GenBank/DDBJ databases">
        <authorList>
            <person name="Varghese N."/>
            <person name="Submissions S."/>
        </authorList>
    </citation>
    <scope>NUCLEOTIDE SEQUENCE [LARGE SCALE GENOMIC DNA]</scope>
    <source>
        <strain evidence="2">DSM 18733</strain>
    </source>
</reference>
<gene>
    <name evidence="1" type="ORF">SAMN05661044_01633</name>
</gene>
<dbReference type="Pfam" id="PF16022">
    <property type="entry name" value="DUF4783"/>
    <property type="match status" value="1"/>
</dbReference>
<accession>A0A1H7LCV8</accession>
<proteinExistence type="predicted"/>
<dbReference type="Gene3D" id="3.10.450.50">
    <property type="match status" value="1"/>
</dbReference>
<protein>
    <recommendedName>
        <fullName evidence="3">DUF4783 domain-containing protein</fullName>
    </recommendedName>
</protein>